<evidence type="ECO:0000313" key="3">
    <source>
        <dbReference type="Proteomes" id="UP000469452"/>
    </source>
</evidence>
<reference evidence="2 3" key="1">
    <citation type="submission" date="2019-06" db="EMBL/GenBank/DDBJ databases">
        <title>Genomics analysis of Aphanomyces spp. identifies a new class of oomycete effector associated with host adaptation.</title>
        <authorList>
            <person name="Gaulin E."/>
        </authorList>
    </citation>
    <scope>NUCLEOTIDE SEQUENCE [LARGE SCALE GENOMIC DNA]</scope>
    <source>
        <strain evidence="2 3">E</strain>
    </source>
</reference>
<proteinExistence type="predicted"/>
<organism evidence="2 3">
    <name type="scientific">Aphanomyces astaci</name>
    <name type="common">Crayfish plague agent</name>
    <dbReference type="NCBI Taxonomy" id="112090"/>
    <lineage>
        <taxon>Eukaryota</taxon>
        <taxon>Sar</taxon>
        <taxon>Stramenopiles</taxon>
        <taxon>Oomycota</taxon>
        <taxon>Saprolegniomycetes</taxon>
        <taxon>Saprolegniales</taxon>
        <taxon>Verrucalvaceae</taxon>
        <taxon>Aphanomyces</taxon>
    </lineage>
</organism>
<dbReference type="Proteomes" id="UP000469452">
    <property type="component" value="Unassembled WGS sequence"/>
</dbReference>
<name>A0A6A5A260_APHAT</name>
<gene>
    <name evidence="2" type="ORF">AaE_010417</name>
</gene>
<dbReference type="AlphaFoldDB" id="A0A6A5A260"/>
<evidence type="ECO:0000313" key="2">
    <source>
        <dbReference type="EMBL" id="KAF0719758.1"/>
    </source>
</evidence>
<sequence length="240" mass="26570">MLRAFKVGPAVLVAATRPQAACSRSMAVYFSTAPLHSLESQVEATAAGYHEGVDIVNSQTQALSHIDGEVESYSERVHVVSQLQRQGYSAVQAQGLVDAMKSAFSDSIDVQVAVVTTKAEHMALKSEILEHVFNSTLKFGTPRRLHHIAQRNMRDFLEHDFVTLKQDIHMMEKLDFEAVRNEIAQVEAKFKGQKDASDDMFANLVKSNARLEKRVLNYVMAFGSTIAIILGVLGSIIEKH</sequence>
<keyword evidence="1" id="KW-0812">Transmembrane</keyword>
<accession>A0A6A5A260</accession>
<dbReference type="VEuPathDB" id="FungiDB:H257_09700"/>
<keyword evidence="1" id="KW-1133">Transmembrane helix</keyword>
<feature type="transmembrane region" description="Helical" evidence="1">
    <location>
        <begin position="215"/>
        <end position="237"/>
    </location>
</feature>
<protein>
    <submittedName>
        <fullName evidence="2">Uncharacterized protein</fullName>
    </submittedName>
</protein>
<comment type="caution">
    <text evidence="2">The sequence shown here is derived from an EMBL/GenBank/DDBJ whole genome shotgun (WGS) entry which is preliminary data.</text>
</comment>
<dbReference type="EMBL" id="VJMI01016363">
    <property type="protein sequence ID" value="KAF0719758.1"/>
    <property type="molecule type" value="Genomic_DNA"/>
</dbReference>
<keyword evidence="1" id="KW-0472">Membrane</keyword>
<evidence type="ECO:0000256" key="1">
    <source>
        <dbReference type="SAM" id="Phobius"/>
    </source>
</evidence>